<organism evidence="5">
    <name type="scientific">Jonesiaceae bacterium BS-20</name>
    <dbReference type="NCBI Taxonomy" id="3120821"/>
    <lineage>
        <taxon>Bacteria</taxon>
        <taxon>Bacillati</taxon>
        <taxon>Actinomycetota</taxon>
        <taxon>Actinomycetes</taxon>
        <taxon>Micrococcales</taxon>
        <taxon>Jonesiaceae</taxon>
    </lineage>
</organism>
<dbReference type="InterPro" id="IPR010982">
    <property type="entry name" value="Lambda_DNA-bd_dom_sf"/>
</dbReference>
<dbReference type="Gene3D" id="1.10.260.40">
    <property type="entry name" value="lambda repressor-like DNA-binding domains"/>
    <property type="match status" value="1"/>
</dbReference>
<evidence type="ECO:0000256" key="2">
    <source>
        <dbReference type="ARBA" id="ARBA00023125"/>
    </source>
</evidence>
<dbReference type="GO" id="GO:0000976">
    <property type="term" value="F:transcription cis-regulatory region binding"/>
    <property type="evidence" value="ECO:0007669"/>
    <property type="project" value="TreeGrafter"/>
</dbReference>
<dbReference type="Gene3D" id="3.40.50.2300">
    <property type="match status" value="2"/>
</dbReference>
<dbReference type="Pfam" id="PF13377">
    <property type="entry name" value="Peripla_BP_3"/>
    <property type="match status" value="1"/>
</dbReference>
<dbReference type="EMBL" id="CP146203">
    <property type="protein sequence ID" value="XBH21549.1"/>
    <property type="molecule type" value="Genomic_DNA"/>
</dbReference>
<dbReference type="CDD" id="cd06267">
    <property type="entry name" value="PBP1_LacI_sugar_binding-like"/>
    <property type="match status" value="1"/>
</dbReference>
<dbReference type="Pfam" id="PF00356">
    <property type="entry name" value="LacI"/>
    <property type="match status" value="1"/>
</dbReference>
<evidence type="ECO:0000256" key="1">
    <source>
        <dbReference type="ARBA" id="ARBA00023015"/>
    </source>
</evidence>
<keyword evidence="1" id="KW-0805">Transcription regulation</keyword>
<dbReference type="SUPFAM" id="SSF47413">
    <property type="entry name" value="lambda repressor-like DNA-binding domains"/>
    <property type="match status" value="1"/>
</dbReference>
<name>A0AAU7DW41_9MICO</name>
<dbReference type="AlphaFoldDB" id="A0AAU7DW41"/>
<dbReference type="PROSITE" id="PS00356">
    <property type="entry name" value="HTH_LACI_1"/>
    <property type="match status" value="1"/>
</dbReference>
<proteinExistence type="predicted"/>
<reference evidence="5" key="1">
    <citation type="submission" date="2024-02" db="EMBL/GenBank/DDBJ databases">
        <title>Tomenella chthoni gen. nov. sp. nov., a member of the family Jonesiaceae isolated from bat guano.</title>
        <authorList>
            <person name="Miller S.L."/>
            <person name="King J."/>
            <person name="Sankaranarayanan K."/>
            <person name="Lawson P.A."/>
        </authorList>
    </citation>
    <scope>NUCLEOTIDE SEQUENCE</scope>
    <source>
        <strain evidence="5">BS-20</strain>
    </source>
</reference>
<feature type="domain" description="HTH lacI-type" evidence="4">
    <location>
        <begin position="2"/>
        <end position="56"/>
    </location>
</feature>
<dbReference type="SMART" id="SM00354">
    <property type="entry name" value="HTH_LACI"/>
    <property type="match status" value="1"/>
</dbReference>
<dbReference type="CDD" id="cd01392">
    <property type="entry name" value="HTH_LacI"/>
    <property type="match status" value="1"/>
</dbReference>
<evidence type="ECO:0000256" key="3">
    <source>
        <dbReference type="ARBA" id="ARBA00023163"/>
    </source>
</evidence>
<dbReference type="SUPFAM" id="SSF53822">
    <property type="entry name" value="Periplasmic binding protein-like I"/>
    <property type="match status" value="1"/>
</dbReference>
<accession>A0AAU7DW41</accession>
<gene>
    <name evidence="5" type="ORF">V5R04_15290</name>
</gene>
<dbReference type="InterPro" id="IPR046335">
    <property type="entry name" value="LacI/GalR-like_sensor"/>
</dbReference>
<keyword evidence="2 5" id="KW-0238">DNA-binding</keyword>
<evidence type="ECO:0000313" key="5">
    <source>
        <dbReference type="EMBL" id="XBH21549.1"/>
    </source>
</evidence>
<sequence>MATLRDVAILAGVSNKTVSNVVNGSAPVRPETKARVESAIAELGYRPNLAARTLRAGRTGVIGLAVPDLSYSYFAELASAVLEVARDAGYVVLIEQTGGNRQDEIAFLTGPRTAMMDGLIFSPLGLLQEDADAIRVPYPLVLLGERTFQGSADHVLIDNVAGARLATQRLIASGKRRIAAVGMHGRDATAGLRLQGYREALDLAGIAFDESLVVYQEMWHRKEGAQSTESLIVNGVPFDAIFALNDELALGALRVLVEHQIQVPEQVALVGFDNVTEGQFASPSLSTIDPHRSEVVRVALGALLERISGEFSAKEPRSFRVAADFVQRESTLSLAE</sequence>
<dbReference type="InterPro" id="IPR000843">
    <property type="entry name" value="HTH_LacI"/>
</dbReference>
<dbReference type="PROSITE" id="PS50932">
    <property type="entry name" value="HTH_LACI_2"/>
    <property type="match status" value="1"/>
</dbReference>
<dbReference type="InterPro" id="IPR028082">
    <property type="entry name" value="Peripla_BP_I"/>
</dbReference>
<dbReference type="GO" id="GO:0003700">
    <property type="term" value="F:DNA-binding transcription factor activity"/>
    <property type="evidence" value="ECO:0007669"/>
    <property type="project" value="TreeGrafter"/>
</dbReference>
<evidence type="ECO:0000259" key="4">
    <source>
        <dbReference type="PROSITE" id="PS50932"/>
    </source>
</evidence>
<keyword evidence="3" id="KW-0804">Transcription</keyword>
<dbReference type="PANTHER" id="PTHR30146">
    <property type="entry name" value="LACI-RELATED TRANSCRIPTIONAL REPRESSOR"/>
    <property type="match status" value="1"/>
</dbReference>
<protein>
    <submittedName>
        <fullName evidence="5">LacI family DNA-binding transcriptional regulator</fullName>
    </submittedName>
</protein>
<dbReference type="PANTHER" id="PTHR30146:SF153">
    <property type="entry name" value="LACTOSE OPERON REPRESSOR"/>
    <property type="match status" value="1"/>
</dbReference>